<dbReference type="PROSITE" id="PS50297">
    <property type="entry name" value="ANK_REP_REGION"/>
    <property type="match status" value="1"/>
</dbReference>
<sequence>MSNGATPEERLLAAARNDDEDNLQLAIEDGADINCRDGAGDTPLHLAVKHDMTGKTPLHYAIESESEYRTSIIDSLLEAGADTRVKDKHGTTAAELVRPDDTEVLTLIRKANAQNTISRSDIADDDDDDEDGEGSGSDSG</sequence>
<evidence type="ECO:0008006" key="7">
    <source>
        <dbReference type="Google" id="ProtNLM"/>
    </source>
</evidence>
<evidence type="ECO:0000256" key="2">
    <source>
        <dbReference type="ARBA" id="ARBA00023043"/>
    </source>
</evidence>
<keyword evidence="2 3" id="KW-0040">ANK repeat</keyword>
<dbReference type="Pfam" id="PF13637">
    <property type="entry name" value="Ank_4"/>
    <property type="match status" value="1"/>
</dbReference>
<proteinExistence type="predicted"/>
<feature type="region of interest" description="Disordered" evidence="4">
    <location>
        <begin position="115"/>
        <end position="140"/>
    </location>
</feature>
<dbReference type="EMBL" id="JABXXO010000001">
    <property type="protein sequence ID" value="KAF7784956.1"/>
    <property type="molecule type" value="Genomic_DNA"/>
</dbReference>
<evidence type="ECO:0000256" key="4">
    <source>
        <dbReference type="SAM" id="MobiDB-lite"/>
    </source>
</evidence>
<feature type="repeat" description="ANK" evidence="3">
    <location>
        <begin position="53"/>
        <end position="88"/>
    </location>
</feature>
<gene>
    <name evidence="5" type="ORF">Agabi119p4_1121</name>
</gene>
<protein>
    <recommendedName>
        <fullName evidence="7">Ankyrin repeat protein</fullName>
    </recommendedName>
</protein>
<name>A0A8H7FC34_AGABI</name>
<dbReference type="Pfam" id="PF00023">
    <property type="entry name" value="Ank"/>
    <property type="match status" value="1"/>
</dbReference>
<dbReference type="AlphaFoldDB" id="A0A8H7FC34"/>
<dbReference type="Proteomes" id="UP000629468">
    <property type="component" value="Unassembled WGS sequence"/>
</dbReference>
<evidence type="ECO:0000313" key="6">
    <source>
        <dbReference type="Proteomes" id="UP000629468"/>
    </source>
</evidence>
<dbReference type="Gene3D" id="1.25.40.20">
    <property type="entry name" value="Ankyrin repeat-containing domain"/>
    <property type="match status" value="2"/>
</dbReference>
<accession>A0A8H7FC34</accession>
<organism evidence="5 6">
    <name type="scientific">Agaricus bisporus var. burnettii</name>
    <dbReference type="NCBI Taxonomy" id="192524"/>
    <lineage>
        <taxon>Eukaryota</taxon>
        <taxon>Fungi</taxon>
        <taxon>Dikarya</taxon>
        <taxon>Basidiomycota</taxon>
        <taxon>Agaricomycotina</taxon>
        <taxon>Agaricomycetes</taxon>
        <taxon>Agaricomycetidae</taxon>
        <taxon>Agaricales</taxon>
        <taxon>Agaricineae</taxon>
        <taxon>Agaricaceae</taxon>
        <taxon>Agaricus</taxon>
    </lineage>
</organism>
<dbReference type="InterPro" id="IPR002110">
    <property type="entry name" value="Ankyrin_rpt"/>
</dbReference>
<evidence type="ECO:0000313" key="5">
    <source>
        <dbReference type="EMBL" id="KAF7784956.1"/>
    </source>
</evidence>
<reference evidence="5 6" key="1">
    <citation type="journal article" name="Sci. Rep.">
        <title>Telomere-to-telomere assembled and centromere annotated genomes of the two main subspecies of the button mushroom Agaricus bisporus reveal especially polymorphic chromosome ends.</title>
        <authorList>
            <person name="Sonnenberg A.S.M."/>
            <person name="Sedaghat-Telgerd N."/>
            <person name="Lavrijssen B."/>
            <person name="Ohm R.A."/>
            <person name="Hendrickx P.M."/>
            <person name="Scholtmeijer K."/>
            <person name="Baars J.J.P."/>
            <person name="van Peer A."/>
        </authorList>
    </citation>
    <scope>NUCLEOTIDE SEQUENCE [LARGE SCALE GENOMIC DNA]</scope>
    <source>
        <strain evidence="5 6">H119_p4</strain>
    </source>
</reference>
<comment type="caution">
    <text evidence="5">The sequence shown here is derived from an EMBL/GenBank/DDBJ whole genome shotgun (WGS) entry which is preliminary data.</text>
</comment>
<keyword evidence="1" id="KW-0677">Repeat</keyword>
<feature type="compositionally biased region" description="Acidic residues" evidence="4">
    <location>
        <begin position="123"/>
        <end position="133"/>
    </location>
</feature>
<evidence type="ECO:0000256" key="1">
    <source>
        <dbReference type="ARBA" id="ARBA00022737"/>
    </source>
</evidence>
<dbReference type="SMART" id="SM00248">
    <property type="entry name" value="ANK"/>
    <property type="match status" value="2"/>
</dbReference>
<evidence type="ECO:0000256" key="3">
    <source>
        <dbReference type="PROSITE-ProRule" id="PRU00023"/>
    </source>
</evidence>
<dbReference type="SUPFAM" id="SSF48403">
    <property type="entry name" value="Ankyrin repeat"/>
    <property type="match status" value="1"/>
</dbReference>
<dbReference type="PROSITE" id="PS50088">
    <property type="entry name" value="ANK_REPEAT"/>
    <property type="match status" value="1"/>
</dbReference>
<dbReference type="PANTHER" id="PTHR24171">
    <property type="entry name" value="ANKYRIN REPEAT DOMAIN-CONTAINING PROTEIN 39-RELATED"/>
    <property type="match status" value="1"/>
</dbReference>
<dbReference type="InterPro" id="IPR036770">
    <property type="entry name" value="Ankyrin_rpt-contain_sf"/>
</dbReference>